<dbReference type="EMBL" id="FZPD01000001">
    <property type="protein sequence ID" value="SNS46652.1"/>
    <property type="molecule type" value="Genomic_DNA"/>
</dbReference>
<name>A0A239ERV7_EKHLU</name>
<keyword evidence="1" id="KW-0472">Membrane</keyword>
<dbReference type="AlphaFoldDB" id="A0A239ERV7"/>
<reference evidence="2 3" key="1">
    <citation type="submission" date="2017-06" db="EMBL/GenBank/DDBJ databases">
        <authorList>
            <person name="Kim H.J."/>
            <person name="Triplett B.A."/>
        </authorList>
    </citation>
    <scope>NUCLEOTIDE SEQUENCE [LARGE SCALE GENOMIC DNA]</scope>
    <source>
        <strain evidence="2 3">DSM 19307</strain>
    </source>
</reference>
<proteinExistence type="predicted"/>
<protein>
    <submittedName>
        <fullName evidence="2">Uncharacterized protein</fullName>
    </submittedName>
</protein>
<feature type="transmembrane region" description="Helical" evidence="1">
    <location>
        <begin position="57"/>
        <end position="74"/>
    </location>
</feature>
<keyword evidence="1" id="KW-1133">Transmembrane helix</keyword>
<keyword evidence="3" id="KW-1185">Reference proteome</keyword>
<feature type="transmembrane region" description="Helical" evidence="1">
    <location>
        <begin position="34"/>
        <end position="51"/>
    </location>
</feature>
<evidence type="ECO:0000313" key="2">
    <source>
        <dbReference type="EMBL" id="SNS46652.1"/>
    </source>
</evidence>
<evidence type="ECO:0000256" key="1">
    <source>
        <dbReference type="SAM" id="Phobius"/>
    </source>
</evidence>
<dbReference type="RefSeq" id="WP_089355042.1">
    <property type="nucleotide sequence ID" value="NZ_FZPD01000001.1"/>
</dbReference>
<accession>A0A239ERV7</accession>
<keyword evidence="1" id="KW-0812">Transmembrane</keyword>
<evidence type="ECO:0000313" key="3">
    <source>
        <dbReference type="Proteomes" id="UP000198393"/>
    </source>
</evidence>
<organism evidence="2 3">
    <name type="scientific">Ekhidna lutea</name>
    <dbReference type="NCBI Taxonomy" id="447679"/>
    <lineage>
        <taxon>Bacteria</taxon>
        <taxon>Pseudomonadati</taxon>
        <taxon>Bacteroidota</taxon>
        <taxon>Cytophagia</taxon>
        <taxon>Cytophagales</taxon>
        <taxon>Reichenbachiellaceae</taxon>
        <taxon>Ekhidna</taxon>
    </lineage>
</organism>
<sequence>MKSPNLSQRAIDLLGENGYSFKSRDGKIIIKHRTGIMGIVVLLFVTIFLSIPVFSAGVIYGVILIVGVIATIVIKRIFFSQKSSLTIDLENNTFTAIIGTYHQENQPLKMISTITLHSQFIDEYTTAARNSVEEYLISIRVQLITKEELTLFQLKSEQSEPTPEVNEVYSLLEESVKSAKVA</sequence>
<gene>
    <name evidence="2" type="ORF">SAMN05421640_0266</name>
</gene>
<dbReference type="Proteomes" id="UP000198393">
    <property type="component" value="Unassembled WGS sequence"/>
</dbReference>